<dbReference type="InterPro" id="IPR034092">
    <property type="entry name" value="PHO1_SPX"/>
</dbReference>
<comment type="function">
    <text evidence="9">May transport inorganic phosphate (Pi).</text>
</comment>
<feature type="domain" description="EXS" evidence="13">
    <location>
        <begin position="614"/>
        <end position="802"/>
    </location>
</feature>
<protein>
    <recommendedName>
        <fullName evidence="16">SPX domain-containing protein</fullName>
    </recommendedName>
</protein>
<accession>A0A059AQU1</accession>
<dbReference type="GO" id="GO:0005886">
    <property type="term" value="C:plasma membrane"/>
    <property type="evidence" value="ECO:0007669"/>
    <property type="project" value="UniProtKB-SubCell"/>
</dbReference>
<dbReference type="FunCoup" id="A0A059AQU1">
    <property type="interactions" value="1944"/>
</dbReference>
<keyword evidence="4" id="KW-1003">Cell membrane</keyword>
<keyword evidence="3" id="KW-0813">Transport</keyword>
<evidence type="ECO:0000256" key="2">
    <source>
        <dbReference type="ARBA" id="ARBA00009665"/>
    </source>
</evidence>
<dbReference type="OMA" id="TRDINLW"/>
<evidence type="ECO:0000313" key="15">
    <source>
        <dbReference type="EMBL" id="KCW56213.1"/>
    </source>
</evidence>
<evidence type="ECO:0000259" key="13">
    <source>
        <dbReference type="PROSITE" id="PS51380"/>
    </source>
</evidence>
<dbReference type="AlphaFoldDB" id="A0A059AQU1"/>
<feature type="transmembrane region" description="Helical" evidence="12">
    <location>
        <begin position="381"/>
        <end position="405"/>
    </location>
</feature>
<organism evidence="15">
    <name type="scientific">Eucalyptus grandis</name>
    <name type="common">Flooded gum</name>
    <dbReference type="NCBI Taxonomy" id="71139"/>
    <lineage>
        <taxon>Eukaryota</taxon>
        <taxon>Viridiplantae</taxon>
        <taxon>Streptophyta</taxon>
        <taxon>Embryophyta</taxon>
        <taxon>Tracheophyta</taxon>
        <taxon>Spermatophyta</taxon>
        <taxon>Magnoliopsida</taxon>
        <taxon>eudicotyledons</taxon>
        <taxon>Gunneridae</taxon>
        <taxon>Pentapetalae</taxon>
        <taxon>rosids</taxon>
        <taxon>malvids</taxon>
        <taxon>Myrtales</taxon>
        <taxon>Myrtaceae</taxon>
        <taxon>Myrtoideae</taxon>
        <taxon>Eucalypteae</taxon>
        <taxon>Eucalyptus</taxon>
    </lineage>
</organism>
<dbReference type="GO" id="GO:0006817">
    <property type="term" value="P:phosphate ion transport"/>
    <property type="evidence" value="ECO:0000318"/>
    <property type="project" value="GO_Central"/>
</dbReference>
<dbReference type="Gramene" id="KCW56213">
    <property type="protein sequence ID" value="KCW56213"/>
    <property type="gene ID" value="EUGRSUZ_I01962"/>
</dbReference>
<evidence type="ECO:0000256" key="6">
    <source>
        <dbReference type="ARBA" id="ARBA00022692"/>
    </source>
</evidence>
<dbReference type="GO" id="GO:0005315">
    <property type="term" value="F:phosphate transmembrane transporter activity"/>
    <property type="evidence" value="ECO:0000318"/>
    <property type="project" value="GO_Central"/>
</dbReference>
<feature type="compositionally biased region" description="Basic and acidic residues" evidence="11">
    <location>
        <begin position="204"/>
        <end position="231"/>
    </location>
</feature>
<comment type="subcellular location">
    <subcellularLocation>
        <location evidence="1">Cell membrane</location>
        <topology evidence="1">Multi-pass membrane protein</topology>
    </subcellularLocation>
</comment>
<keyword evidence="5" id="KW-0592">Phosphate transport</keyword>
<feature type="transmembrane region" description="Helical" evidence="12">
    <location>
        <begin position="530"/>
        <end position="549"/>
    </location>
</feature>
<evidence type="ECO:0000256" key="1">
    <source>
        <dbReference type="ARBA" id="ARBA00004651"/>
    </source>
</evidence>
<dbReference type="PROSITE" id="PS51382">
    <property type="entry name" value="SPX"/>
    <property type="match status" value="1"/>
</dbReference>
<comment type="similarity">
    <text evidence="2">Belongs to the SYG1 (TC 2.A.94) family.</text>
</comment>
<sequence length="802" mass="92073">MKFGKEFVSQMVQEWQDAYMDYNFLKSILKDAQRHRQLNSLPSPEASTTSSQGPLERRGSLYRAFSGLSNQYDQNSPQKSSEEEEGILLSAVQEEGSDHRRYQTTFLRLSDEGGEYELLFFRRLDDEFNKVLGFYKKKVEEVVAEADELSKQMNALITLRIRVEKPVMGLSGTNTSIAAVGISSSPATVSVGSTRSEVEMTSEENDKLEDRDDGTAKAADTDHEANGRKADSSSYRPAPISIKDHVKITVQPQSAVLAAKEILTSSNWDVSFTKAELRKAEELMTGAFTEFYQKLLLLKSYCFLNQLAFSKIMKKYDKITHRNASKSYLKMVDDSYLGSSDEVSRLIERVEAAFIKHFANGNHHKGMRTLRPTAKREKHRITFFSGFFTGFSLALMVGIIVALHARDLLKSPGRNQYMNTMFPLYRQVQMSLSSLPFELRKFRKVFSIGKTLFGFIILHMVMYAANIYFWRRYRINYPFIFGFKKGTELGYREVVLLSSGLSVLMMAGILSNLDMDMDPTINSYKALTELVPLGLVMVVICITFCPFNIIYRSSRFFLIQCALHCICAPFYKVTLPDFFLADQLTSQVQALRNLEFYICYYGWGDFRRRTDKCNESKVFEVFYFIVAVIPYWMRFFQCLRRLYEEKDKTQGVNGLKYFSTIVGVVARTSHELRGGVMWKIIAAATSGAAMVINTYWDLVIDWGLLRQNSNNSWLRDKLAIPNRSVYFLAMVLNVILRLAWMQNILGITEAPFLHKRALTAVVAILEIIRRGIWNFFRLENEHLNNVGKYRAFKSVPLPFHHD</sequence>
<keyword evidence="6 12" id="KW-0812">Transmembrane</keyword>
<dbReference type="Pfam" id="PF03105">
    <property type="entry name" value="SPX"/>
    <property type="match status" value="1"/>
</dbReference>
<keyword evidence="10" id="KW-0175">Coiled coil</keyword>
<evidence type="ECO:0008006" key="16">
    <source>
        <dbReference type="Google" id="ProtNLM"/>
    </source>
</evidence>
<reference evidence="15" key="1">
    <citation type="submission" date="2013-07" db="EMBL/GenBank/DDBJ databases">
        <title>The genome of Eucalyptus grandis.</title>
        <authorList>
            <person name="Schmutz J."/>
            <person name="Hayes R."/>
            <person name="Myburg A."/>
            <person name="Tuskan G."/>
            <person name="Grattapaglia D."/>
            <person name="Rokhsar D.S."/>
        </authorList>
    </citation>
    <scope>NUCLEOTIDE SEQUENCE</scope>
    <source>
        <tissue evidence="15">Leaf extractions</tissue>
    </source>
</reference>
<dbReference type="PROSITE" id="PS51380">
    <property type="entry name" value="EXS"/>
    <property type="match status" value="1"/>
</dbReference>
<dbReference type="CDD" id="cd14476">
    <property type="entry name" value="SPX_PHO1_like"/>
    <property type="match status" value="1"/>
</dbReference>
<keyword evidence="7 12" id="KW-1133">Transmembrane helix</keyword>
<dbReference type="GO" id="GO:0005802">
    <property type="term" value="C:trans-Golgi network"/>
    <property type="evidence" value="ECO:0000318"/>
    <property type="project" value="GO_Central"/>
</dbReference>
<proteinExistence type="inferred from homology"/>
<dbReference type="PANTHER" id="PTHR10783">
    <property type="entry name" value="XENOTROPIC AND POLYTROPIC RETROVIRUS RECEPTOR 1-RELATED"/>
    <property type="match status" value="1"/>
</dbReference>
<dbReference type="InterPro" id="IPR004331">
    <property type="entry name" value="SPX_dom"/>
</dbReference>
<feature type="region of interest" description="Disordered" evidence="11">
    <location>
        <begin position="187"/>
        <end position="237"/>
    </location>
</feature>
<dbReference type="eggNOG" id="KOG1162">
    <property type="taxonomic scope" value="Eukaryota"/>
</dbReference>
<evidence type="ECO:0000256" key="5">
    <source>
        <dbReference type="ARBA" id="ARBA00022592"/>
    </source>
</evidence>
<evidence type="ECO:0000256" key="12">
    <source>
        <dbReference type="SAM" id="Phobius"/>
    </source>
</evidence>
<feature type="transmembrane region" description="Helical" evidence="12">
    <location>
        <begin position="491"/>
        <end position="510"/>
    </location>
</feature>
<evidence type="ECO:0000259" key="14">
    <source>
        <dbReference type="PROSITE" id="PS51382"/>
    </source>
</evidence>
<evidence type="ECO:0000256" key="9">
    <source>
        <dbReference type="ARBA" id="ARBA00043939"/>
    </source>
</evidence>
<feature type="domain" description="SPX" evidence="14">
    <location>
        <begin position="1"/>
        <end position="330"/>
    </location>
</feature>
<dbReference type="PANTHER" id="PTHR10783:SF124">
    <property type="entry name" value="PHOSPHATE TRANSPORTER PHO1 HOMOLOG 9"/>
    <property type="match status" value="1"/>
</dbReference>
<name>A0A059AQU1_EUCGR</name>
<evidence type="ECO:0000256" key="4">
    <source>
        <dbReference type="ARBA" id="ARBA00022475"/>
    </source>
</evidence>
<dbReference type="Pfam" id="PF03124">
    <property type="entry name" value="EXS"/>
    <property type="match status" value="1"/>
</dbReference>
<feature type="transmembrane region" description="Helical" evidence="12">
    <location>
        <begin position="452"/>
        <end position="470"/>
    </location>
</feature>
<evidence type="ECO:0000256" key="3">
    <source>
        <dbReference type="ARBA" id="ARBA00022448"/>
    </source>
</evidence>
<gene>
    <name evidence="15" type="ORF">EUGRSUZ_I01962</name>
</gene>
<dbReference type="GO" id="GO:0016036">
    <property type="term" value="P:cellular response to phosphate starvation"/>
    <property type="evidence" value="ECO:0000318"/>
    <property type="project" value="GO_Central"/>
</dbReference>
<evidence type="ECO:0000256" key="8">
    <source>
        <dbReference type="ARBA" id="ARBA00023136"/>
    </source>
</evidence>
<keyword evidence="8 12" id="KW-0472">Membrane</keyword>
<dbReference type="EMBL" id="KK198761">
    <property type="protein sequence ID" value="KCW56213.1"/>
    <property type="molecule type" value="Genomic_DNA"/>
</dbReference>
<feature type="coiled-coil region" evidence="10">
    <location>
        <begin position="132"/>
        <end position="159"/>
    </location>
</feature>
<evidence type="ECO:0000256" key="7">
    <source>
        <dbReference type="ARBA" id="ARBA00022989"/>
    </source>
</evidence>
<feature type="transmembrane region" description="Helical" evidence="12">
    <location>
        <begin position="621"/>
        <end position="639"/>
    </location>
</feature>
<dbReference type="InParanoid" id="A0A059AQU1"/>
<dbReference type="GO" id="GO:0000822">
    <property type="term" value="F:inositol hexakisphosphate binding"/>
    <property type="evidence" value="ECO:0000318"/>
    <property type="project" value="GO_Central"/>
</dbReference>
<evidence type="ECO:0000256" key="10">
    <source>
        <dbReference type="SAM" id="Coils"/>
    </source>
</evidence>
<evidence type="ECO:0000256" key="11">
    <source>
        <dbReference type="SAM" id="MobiDB-lite"/>
    </source>
</evidence>
<dbReference type="InterPro" id="IPR004342">
    <property type="entry name" value="EXS_C"/>
</dbReference>